<evidence type="ECO:0000313" key="1">
    <source>
        <dbReference type="EMBL" id="GAA3557651.1"/>
    </source>
</evidence>
<proteinExistence type="predicted"/>
<name>A0ABP6WWV8_9FLAO</name>
<evidence type="ECO:0000313" key="2">
    <source>
        <dbReference type="Proteomes" id="UP001500954"/>
    </source>
</evidence>
<reference evidence="2" key="1">
    <citation type="journal article" date="2019" name="Int. J. Syst. Evol. Microbiol.">
        <title>The Global Catalogue of Microorganisms (GCM) 10K type strain sequencing project: providing services to taxonomists for standard genome sequencing and annotation.</title>
        <authorList>
            <consortium name="The Broad Institute Genomics Platform"/>
            <consortium name="The Broad Institute Genome Sequencing Center for Infectious Disease"/>
            <person name="Wu L."/>
            <person name="Ma J."/>
        </authorList>
    </citation>
    <scope>NUCLEOTIDE SEQUENCE [LARGE SCALE GENOMIC DNA]</scope>
    <source>
        <strain evidence="2">JCM 17111</strain>
    </source>
</reference>
<organism evidence="1 2">
    <name type="scientific">Snuella lapsa</name>
    <dbReference type="NCBI Taxonomy" id="870481"/>
    <lineage>
        <taxon>Bacteria</taxon>
        <taxon>Pseudomonadati</taxon>
        <taxon>Bacteroidota</taxon>
        <taxon>Flavobacteriia</taxon>
        <taxon>Flavobacteriales</taxon>
        <taxon>Flavobacteriaceae</taxon>
        <taxon>Snuella</taxon>
    </lineage>
</organism>
<keyword evidence="2" id="KW-1185">Reference proteome</keyword>
<accession>A0ABP6WWV8</accession>
<comment type="caution">
    <text evidence="1">The sequence shown here is derived from an EMBL/GenBank/DDBJ whole genome shotgun (WGS) entry which is preliminary data.</text>
</comment>
<sequence length="57" mass="6658">MGDIYKNGIGYNSIKNPLQWAKDKADWYDPLVKKEDELLKNVNRNLLNSNALFFIID</sequence>
<gene>
    <name evidence="1" type="ORF">GCM10022395_06200</name>
</gene>
<dbReference type="Proteomes" id="UP001500954">
    <property type="component" value="Unassembled WGS sequence"/>
</dbReference>
<protein>
    <submittedName>
        <fullName evidence="1">Uncharacterized protein</fullName>
    </submittedName>
</protein>
<dbReference type="EMBL" id="BAABCY010000017">
    <property type="protein sequence ID" value="GAA3557651.1"/>
    <property type="molecule type" value="Genomic_DNA"/>
</dbReference>